<reference evidence="1" key="1">
    <citation type="submission" date="2021-02" db="EMBL/GenBank/DDBJ databases">
        <authorList>
            <consortium name="DOE Joint Genome Institute"/>
            <person name="Ahrendt S."/>
            <person name="Looney B.P."/>
            <person name="Miyauchi S."/>
            <person name="Morin E."/>
            <person name="Drula E."/>
            <person name="Courty P.E."/>
            <person name="Chicoki N."/>
            <person name="Fauchery L."/>
            <person name="Kohler A."/>
            <person name="Kuo A."/>
            <person name="Labutti K."/>
            <person name="Pangilinan J."/>
            <person name="Lipzen A."/>
            <person name="Riley R."/>
            <person name="Andreopoulos W."/>
            <person name="He G."/>
            <person name="Johnson J."/>
            <person name="Barry K.W."/>
            <person name="Grigoriev I.V."/>
            <person name="Nagy L."/>
            <person name="Hibbett D."/>
            <person name="Henrissat B."/>
            <person name="Matheny P.B."/>
            <person name="Labbe J."/>
            <person name="Martin F."/>
        </authorList>
    </citation>
    <scope>NUCLEOTIDE SEQUENCE</scope>
    <source>
        <strain evidence="1">FP105234-sp</strain>
    </source>
</reference>
<evidence type="ECO:0000313" key="2">
    <source>
        <dbReference type="Proteomes" id="UP000814033"/>
    </source>
</evidence>
<proteinExistence type="predicted"/>
<dbReference type="EMBL" id="MU275850">
    <property type="protein sequence ID" value="KAI0051775.1"/>
    <property type="molecule type" value="Genomic_DNA"/>
</dbReference>
<accession>A0ACB8S7G4</accession>
<protein>
    <submittedName>
        <fullName evidence="1">Uncharacterized protein</fullName>
    </submittedName>
</protein>
<sequence>MAADKILQEMTPVQSWRDADGLKDFIESTQLKAEIAQDEVKRLNGKLTRQDERIEELRETHHLESRSQSDLIDQLRKQLEESEALVNAGIGSSSHLEEEVARYKADLEKAQTEVERLKNSVKDEEEKRTKAVSLLKTVRQKLVKAEKERDDAVKDAATLKDREKAERDKDKVERANLQAEIDKIKVEKDAAVAGVRAQSDRDLTALKERYERDFAALKAQVELEAITSKSSFDQALSTASTRISVLENAIQTLSAEKDSLFDQVQLRQAEVESSQSLLEVLRSRDTEFDFQIRESANRIALLNEELADARQELEQHVKVREPSNSAEDVARLLSAAEARYEAKLSEAKRKLAAVEAERTGVEAEWSRKLAEKVQEAEKWKRAVESTVQDQQDNDTVVNELKRDVERLKFEARSYRNQLSQLEIQHERLADVEDTVKLQRSDFSEKISALEQQVEEAKARESQARTQNKTLRDELRKVQSSAALLERQRNPGIGYWSAARQDGIPDSPAPVSQVTSSPSSRVNSPLPGSPAPSGNDEEVNLEYLRNVILQFLEHKEMRPNLVRVLSIILHFTPQETRRLIAKV</sequence>
<organism evidence="1 2">
    <name type="scientific">Auriscalpium vulgare</name>
    <dbReference type="NCBI Taxonomy" id="40419"/>
    <lineage>
        <taxon>Eukaryota</taxon>
        <taxon>Fungi</taxon>
        <taxon>Dikarya</taxon>
        <taxon>Basidiomycota</taxon>
        <taxon>Agaricomycotina</taxon>
        <taxon>Agaricomycetes</taxon>
        <taxon>Russulales</taxon>
        <taxon>Auriscalpiaceae</taxon>
        <taxon>Auriscalpium</taxon>
    </lineage>
</organism>
<comment type="caution">
    <text evidence="1">The sequence shown here is derived from an EMBL/GenBank/DDBJ whole genome shotgun (WGS) entry which is preliminary data.</text>
</comment>
<name>A0ACB8S7G4_9AGAM</name>
<reference evidence="1" key="2">
    <citation type="journal article" date="2022" name="New Phytol.">
        <title>Evolutionary transition to the ectomycorrhizal habit in the genomes of a hyperdiverse lineage of mushroom-forming fungi.</title>
        <authorList>
            <person name="Looney B."/>
            <person name="Miyauchi S."/>
            <person name="Morin E."/>
            <person name="Drula E."/>
            <person name="Courty P.E."/>
            <person name="Kohler A."/>
            <person name="Kuo A."/>
            <person name="LaButti K."/>
            <person name="Pangilinan J."/>
            <person name="Lipzen A."/>
            <person name="Riley R."/>
            <person name="Andreopoulos W."/>
            <person name="He G."/>
            <person name="Johnson J."/>
            <person name="Nolan M."/>
            <person name="Tritt A."/>
            <person name="Barry K.W."/>
            <person name="Grigoriev I.V."/>
            <person name="Nagy L.G."/>
            <person name="Hibbett D."/>
            <person name="Henrissat B."/>
            <person name="Matheny P.B."/>
            <person name="Labbe J."/>
            <person name="Martin F.M."/>
        </authorList>
    </citation>
    <scope>NUCLEOTIDE SEQUENCE</scope>
    <source>
        <strain evidence="1">FP105234-sp</strain>
    </source>
</reference>
<gene>
    <name evidence="1" type="ORF">FA95DRAFT_202400</name>
</gene>
<dbReference type="Proteomes" id="UP000814033">
    <property type="component" value="Unassembled WGS sequence"/>
</dbReference>
<keyword evidence="2" id="KW-1185">Reference proteome</keyword>
<evidence type="ECO:0000313" key="1">
    <source>
        <dbReference type="EMBL" id="KAI0051775.1"/>
    </source>
</evidence>